<accession>A0ABR1RSM4</accession>
<evidence type="ECO:0000256" key="10">
    <source>
        <dbReference type="ARBA" id="ARBA00023002"/>
    </source>
</evidence>
<evidence type="ECO:0000259" key="12">
    <source>
        <dbReference type="Pfam" id="PF01180"/>
    </source>
</evidence>
<dbReference type="PANTHER" id="PTHR48109:SF1">
    <property type="entry name" value="DIHYDROOROTATE DEHYDROGENASE (FUMARATE)"/>
    <property type="match status" value="1"/>
</dbReference>
<name>A0ABR1RSM4_9PEZI</name>
<gene>
    <name evidence="13" type="ORF">PG991_007145</name>
</gene>
<keyword evidence="6 11" id="KW-0963">Cytoplasm</keyword>
<sequence length="340" mass="35836">MSMSHSVPRISISPPLLNSACPWATTLEDLKALFHCSSTGAITIRTSLLKGFQHDPDIHQYTFFDPVTHATSTESGPPASGGPVQETASLNTLGYSPIPLETYLSYISEISSELSAPTNKLVIISVTGAPDEVAECYRLIAEHSLKVNMPLAMEVNLSCPNIPNAPPPAYSGAALWRYLNALQPLIGSAPEVPRLPFGLKTPPYTYADQFKTLMSALECGGTPCPVSFVTATNTLGSCLVLAGPDCSSGAPRLPGLGIGGMAGAPLHPLALGNVATLRRMLDQSEMTKHVDIIGIGGVEDYSGYRRMRGAGATAVGLATALGRKGLKVFEEIGARSNHSY</sequence>
<evidence type="ECO:0000256" key="7">
    <source>
        <dbReference type="ARBA" id="ARBA00022630"/>
    </source>
</evidence>
<evidence type="ECO:0000313" key="13">
    <source>
        <dbReference type="EMBL" id="KAK8017955.1"/>
    </source>
</evidence>
<keyword evidence="9 11" id="KW-0665">Pyrimidine biosynthesis</keyword>
<evidence type="ECO:0000256" key="1">
    <source>
        <dbReference type="ARBA" id="ARBA00001917"/>
    </source>
</evidence>
<keyword evidence="14" id="KW-1185">Reference proteome</keyword>
<keyword evidence="8 11" id="KW-0288">FMN</keyword>
<evidence type="ECO:0000256" key="5">
    <source>
        <dbReference type="ARBA" id="ARBA00021374"/>
    </source>
</evidence>
<protein>
    <recommendedName>
        <fullName evidence="5 11">Dihydroorotate dehydrogenase (fumarate)</fullName>
        <ecNumber evidence="11">1.3.98.1</ecNumber>
    </recommendedName>
    <alternativeName>
        <fullName evidence="11">Dihydroorotate oxidase</fullName>
    </alternativeName>
</protein>
<dbReference type="CDD" id="cd04741">
    <property type="entry name" value="DHOD_1A_like"/>
    <property type="match status" value="1"/>
</dbReference>
<dbReference type="EMBL" id="JAQQWI010000010">
    <property type="protein sequence ID" value="KAK8017955.1"/>
    <property type="molecule type" value="Genomic_DNA"/>
</dbReference>
<evidence type="ECO:0000313" key="14">
    <source>
        <dbReference type="Proteomes" id="UP001396898"/>
    </source>
</evidence>
<evidence type="ECO:0000256" key="6">
    <source>
        <dbReference type="ARBA" id="ARBA00022490"/>
    </source>
</evidence>
<keyword evidence="7 11" id="KW-0285">Flavoprotein</keyword>
<proteinExistence type="inferred from homology"/>
<dbReference type="EC" id="1.3.98.1" evidence="11"/>
<comment type="subunit">
    <text evidence="11">Homodimer.</text>
</comment>
<evidence type="ECO:0000256" key="11">
    <source>
        <dbReference type="RuleBase" id="RU364042"/>
    </source>
</evidence>
<dbReference type="Gene3D" id="2.30.26.10">
    <property type="entry name" value="Dihydroorotate Dehydrogenase A, chain A, domain 2"/>
    <property type="match status" value="1"/>
</dbReference>
<dbReference type="Gene3D" id="3.20.20.70">
    <property type="entry name" value="Aldolase class I"/>
    <property type="match status" value="1"/>
</dbReference>
<evidence type="ECO:0000256" key="4">
    <source>
        <dbReference type="ARBA" id="ARBA00008008"/>
    </source>
</evidence>
<comment type="caution">
    <text evidence="13">The sequence shown here is derived from an EMBL/GenBank/DDBJ whole genome shotgun (WGS) entry which is preliminary data.</text>
</comment>
<dbReference type="InterPro" id="IPR023359">
    <property type="entry name" value="Dihydro_DH_chainA_dom2"/>
</dbReference>
<dbReference type="SUPFAM" id="SSF51395">
    <property type="entry name" value="FMN-linked oxidoreductases"/>
    <property type="match status" value="1"/>
</dbReference>
<dbReference type="InterPro" id="IPR050074">
    <property type="entry name" value="DHO_dehydrogenase"/>
</dbReference>
<reference evidence="13 14" key="1">
    <citation type="submission" date="2023-01" db="EMBL/GenBank/DDBJ databases">
        <title>Analysis of 21 Apiospora genomes using comparative genomics revels a genus with tremendous synthesis potential of carbohydrate active enzymes and secondary metabolites.</title>
        <authorList>
            <person name="Sorensen T."/>
        </authorList>
    </citation>
    <scope>NUCLEOTIDE SEQUENCE [LARGE SCALE GENOMIC DNA]</scope>
    <source>
        <strain evidence="13 14">CBS 20057</strain>
    </source>
</reference>
<comment type="subcellular location">
    <subcellularLocation>
        <location evidence="2 11">Cytoplasm</location>
    </subcellularLocation>
</comment>
<evidence type="ECO:0000256" key="9">
    <source>
        <dbReference type="ARBA" id="ARBA00022975"/>
    </source>
</evidence>
<comment type="catalytic activity">
    <reaction evidence="11">
        <text>(S)-dihydroorotate + fumarate = orotate + succinate</text>
        <dbReference type="Rhea" id="RHEA:30059"/>
        <dbReference type="ChEBI" id="CHEBI:29806"/>
        <dbReference type="ChEBI" id="CHEBI:30031"/>
        <dbReference type="ChEBI" id="CHEBI:30839"/>
        <dbReference type="ChEBI" id="CHEBI:30864"/>
        <dbReference type="EC" id="1.3.98.1"/>
    </reaction>
</comment>
<comment type="similarity">
    <text evidence="4 11">Belongs to the dihydroorotate dehydrogenase family. Type 1 subfamily.</text>
</comment>
<organism evidence="13 14">
    <name type="scientific">Apiospora marii</name>
    <dbReference type="NCBI Taxonomy" id="335849"/>
    <lineage>
        <taxon>Eukaryota</taxon>
        <taxon>Fungi</taxon>
        <taxon>Dikarya</taxon>
        <taxon>Ascomycota</taxon>
        <taxon>Pezizomycotina</taxon>
        <taxon>Sordariomycetes</taxon>
        <taxon>Xylariomycetidae</taxon>
        <taxon>Amphisphaeriales</taxon>
        <taxon>Apiosporaceae</taxon>
        <taxon>Apiospora</taxon>
    </lineage>
</organism>
<comment type="cofactor">
    <cofactor evidence="1 11">
        <name>FMN</name>
        <dbReference type="ChEBI" id="CHEBI:58210"/>
    </cofactor>
</comment>
<dbReference type="Pfam" id="PF01180">
    <property type="entry name" value="DHO_dh"/>
    <property type="match status" value="1"/>
</dbReference>
<dbReference type="Proteomes" id="UP001396898">
    <property type="component" value="Unassembled WGS sequence"/>
</dbReference>
<evidence type="ECO:0000256" key="3">
    <source>
        <dbReference type="ARBA" id="ARBA00004725"/>
    </source>
</evidence>
<dbReference type="PANTHER" id="PTHR48109">
    <property type="entry name" value="DIHYDROOROTATE DEHYDROGENASE (QUINONE), MITOCHONDRIAL-RELATED"/>
    <property type="match status" value="1"/>
</dbReference>
<feature type="domain" description="Dihydroorotate dehydrogenase catalytic" evidence="12">
    <location>
        <begin position="88"/>
        <end position="332"/>
    </location>
</feature>
<comment type="function">
    <text evidence="11">Catalyzes the conversion of dihydroorotate to orotate with fumarate as the electron acceptor.</text>
</comment>
<evidence type="ECO:0000256" key="2">
    <source>
        <dbReference type="ARBA" id="ARBA00004496"/>
    </source>
</evidence>
<dbReference type="InterPro" id="IPR013785">
    <property type="entry name" value="Aldolase_TIM"/>
</dbReference>
<dbReference type="InterPro" id="IPR033886">
    <property type="entry name" value="DHOD_1A"/>
</dbReference>
<evidence type="ECO:0000256" key="8">
    <source>
        <dbReference type="ARBA" id="ARBA00022643"/>
    </source>
</evidence>
<dbReference type="InterPro" id="IPR005720">
    <property type="entry name" value="Dihydroorotate_DH_cat"/>
</dbReference>
<keyword evidence="10 11" id="KW-0560">Oxidoreductase</keyword>
<comment type="pathway">
    <text evidence="3 11">Pyrimidine metabolism; UMP biosynthesis via de novo pathway.</text>
</comment>